<feature type="transmembrane region" description="Helical" evidence="2">
    <location>
        <begin position="132"/>
        <end position="149"/>
    </location>
</feature>
<reference evidence="3" key="1">
    <citation type="submission" date="2021-05" db="EMBL/GenBank/DDBJ databases">
        <title>Whole genome sequence of Curtobacterium flaccumfaciens pv. flaccumfaciens strain CFBP 3417.</title>
        <authorList>
            <person name="Osdaghi E."/>
            <person name="Taghouti G."/>
            <person name="Portier P."/>
            <person name="Fazliarab A."/>
            <person name="Taghavi S.M."/>
            <person name="Briand M."/>
            <person name="Le-Saux M."/>
            <person name="Jacques M.-A."/>
        </authorList>
    </citation>
    <scope>NUCLEOTIDE SEQUENCE</scope>
    <source>
        <strain evidence="3">CFBP 3417</strain>
    </source>
</reference>
<feature type="transmembrane region" description="Helical" evidence="2">
    <location>
        <begin position="103"/>
        <end position="123"/>
    </location>
</feature>
<keyword evidence="2" id="KW-1133">Transmembrane helix</keyword>
<name>A0A9Q2W3N5_9MICO</name>
<organism evidence="3 4">
    <name type="scientific">Curtobacterium flaccumfaciens pv. flaccumfaciens</name>
    <dbReference type="NCBI Taxonomy" id="138532"/>
    <lineage>
        <taxon>Bacteria</taxon>
        <taxon>Bacillati</taxon>
        <taxon>Actinomycetota</taxon>
        <taxon>Actinomycetes</taxon>
        <taxon>Micrococcales</taxon>
        <taxon>Microbacteriaceae</taxon>
        <taxon>Curtobacterium</taxon>
    </lineage>
</organism>
<evidence type="ECO:0000313" key="3">
    <source>
        <dbReference type="EMBL" id="MBT1540138.1"/>
    </source>
</evidence>
<accession>A0A9Q2W3N5</accession>
<comment type="caution">
    <text evidence="3">The sequence shown here is derived from an EMBL/GenBank/DDBJ whole genome shotgun (WGS) entry which is preliminary data.</text>
</comment>
<evidence type="ECO:0008006" key="5">
    <source>
        <dbReference type="Google" id="ProtNLM"/>
    </source>
</evidence>
<feature type="region of interest" description="Disordered" evidence="1">
    <location>
        <begin position="1"/>
        <end position="24"/>
    </location>
</feature>
<keyword evidence="2" id="KW-0472">Membrane</keyword>
<dbReference type="RefSeq" id="WP_042538764.1">
    <property type="nucleotide sequence ID" value="NZ_JAHEWX010000001.1"/>
</dbReference>
<gene>
    <name evidence="3" type="ORF">KK103_00030</name>
</gene>
<evidence type="ECO:0000256" key="1">
    <source>
        <dbReference type="SAM" id="MobiDB-lite"/>
    </source>
</evidence>
<dbReference type="EMBL" id="JAHEWX010000001">
    <property type="protein sequence ID" value="MBT1540138.1"/>
    <property type="molecule type" value="Genomic_DNA"/>
</dbReference>
<dbReference type="Proteomes" id="UP000709437">
    <property type="component" value="Unassembled WGS sequence"/>
</dbReference>
<dbReference type="AlphaFoldDB" id="A0A9Q2W3N5"/>
<evidence type="ECO:0000313" key="4">
    <source>
        <dbReference type="Proteomes" id="UP000709437"/>
    </source>
</evidence>
<protein>
    <recommendedName>
        <fullName evidence="5">DNA polymerase III subunit gamma/tau</fullName>
    </recommendedName>
</protein>
<evidence type="ECO:0000256" key="2">
    <source>
        <dbReference type="SAM" id="Phobius"/>
    </source>
</evidence>
<proteinExistence type="predicted"/>
<sequence length="154" mass="16520">MTTAASPPDGSIDPDVPNAVDTDDAALSWGDADDATHVDAAHNPVAVRDRGARDPEAPETSGALVGFGIFGGLYLLYTVAWLLTASTAYVSGVDTVLTLFVEVLRFLAILAPALWFTVVLWAARSSRTRTRLLWMLLGAVVLFPWPFLLTRSFG</sequence>
<feature type="transmembrane region" description="Helical" evidence="2">
    <location>
        <begin position="63"/>
        <end position="83"/>
    </location>
</feature>
<keyword evidence="2" id="KW-0812">Transmembrane</keyword>